<organism evidence="4 5">
    <name type="scientific">Pseudoalteromonas prydzensis</name>
    <dbReference type="NCBI Taxonomy" id="182141"/>
    <lineage>
        <taxon>Bacteria</taxon>
        <taxon>Pseudomonadati</taxon>
        <taxon>Pseudomonadota</taxon>
        <taxon>Gammaproteobacteria</taxon>
        <taxon>Alteromonadales</taxon>
        <taxon>Pseudoalteromonadaceae</taxon>
        <taxon>Pseudoalteromonas</taxon>
    </lineage>
</organism>
<dbReference type="Proteomes" id="UP000707245">
    <property type="component" value="Unassembled WGS sequence"/>
</dbReference>
<dbReference type="InterPro" id="IPR036465">
    <property type="entry name" value="vWFA_dom_sf"/>
</dbReference>
<evidence type="ECO:0000313" key="5">
    <source>
        <dbReference type="Proteomes" id="UP000707245"/>
    </source>
</evidence>
<dbReference type="RefSeq" id="WP_192540412.1">
    <property type="nucleotide sequence ID" value="NZ_JBQELX010000002.1"/>
</dbReference>
<sequence length="1068" mass="117816">MKFTFKNIFALILGCTIALPVIAEDIELYVNRDIELDEKPRVLLIFDTSGSMAFSSSTGKECTDRSENRKLCPDSRLEAAKSAMKGVINANENIDFGLMRFNGTDGGYILNGIGDNQGSIKNSIDELTADGGTPLAETLWEAYLYLTGKKVFYGLYVDRNTRDKKVEKRATGGQIIEKCSNQYIWTGWWGGYQWRWICNDEWVSSYSYISPFSTSAAEANRCDNSVNIIYMTDGDPSKRYDNDNNFNPQNDNGKDNEISIEHNTFFGNLLKDSDRNYDNYLHQLAKIIHGREDLYPQTPDINESGRLYTIGFGSGMTEQGQNLLKAAATLGGGKNIPATTPEKLTEALNQAVSDIRRENSTFTSPSFASNNVDQTRSRDAIYLAMFYPDKSTRWRGNLKKLKVSGNTIIDAKSNAALDSDGLINTDAATFWDEGKSADGNSVKSGGVNRALINRTKARYIFTDANSEGLVKFDFDTLKKAYGNQKNTATAFSVEQSEVENTINWARGDDVDNENSSSAVRNDIFGDPLHSKPVAIDYGNDDIRILIGTNAGFLHMFRDDDVNNKVEESWAFIPSELYGIVHPQREKLSGKEYGMDGPISVYSKNESLVSDDGDSVNDGIVDASQGDEVWAFTGMRRGGSNYYGFNITEPDSPELKWTIQGGKGEFAQLGQTWSKPQVAFIKAFGDKPVLVFGGGYDDNKDTSSGEDSVGNNVYIVDATTGAKLWSLLDNNLFEGKHSIAADVTLLDSDYDGYIDRIYAADTGGNIWRVDMPSDKKEAFNHHKLAELGGSVDRRFFYKPMVARTLFSKVTIKGGVTTRLDTPFDAIVIGSGKRTNPNDAETADQLFMIRDENTVTQLFSDKKPDVIKPDNLMVMNDDPFGKALNNVTGFIELEAKLGAEFKGWRYRLAAGEKSLAAATVIGGVAYFTSFTPASESSTKNQCSLSGGGGSLYAFHLHYGTKVYDDLKFATSTEVPDTPQLYFGSTCADSDGNGKCDDDSSKVPKSQFYLIGPGIKGDNAKNPLQPLEITGPGLNVVNNKIQLINDKALGFGFKTRQTYIYKREENDEVNN</sequence>
<evidence type="ECO:0000313" key="4">
    <source>
        <dbReference type="EMBL" id="MBE0456127.1"/>
    </source>
</evidence>
<reference evidence="4 5" key="1">
    <citation type="submission" date="2020-07" db="EMBL/GenBank/DDBJ databases">
        <title>Halophilic bacteria isolated from french cheeses.</title>
        <authorList>
            <person name="Kothe C.I."/>
            <person name="Farah-Kraiem B."/>
            <person name="Renault P."/>
            <person name="Dridi B."/>
        </authorList>
    </citation>
    <scope>NUCLEOTIDE SEQUENCE [LARGE SCALE GENOMIC DNA]</scope>
    <source>
        <strain evidence="4 5">FME14</strain>
    </source>
</reference>
<evidence type="ECO:0000256" key="1">
    <source>
        <dbReference type="ARBA" id="ARBA00022723"/>
    </source>
</evidence>
<feature type="domain" description="PilY1 beta-propeller" evidence="3">
    <location>
        <begin position="542"/>
        <end position="795"/>
    </location>
</feature>
<comment type="caution">
    <text evidence="4">The sequence shown here is derived from an EMBL/GenBank/DDBJ whole genome shotgun (WGS) entry which is preliminary data.</text>
</comment>
<keyword evidence="5" id="KW-1185">Reference proteome</keyword>
<keyword evidence="1" id="KW-0479">Metal-binding</keyword>
<dbReference type="Pfam" id="PF05567">
    <property type="entry name" value="T4P_PilY1"/>
    <property type="match status" value="1"/>
</dbReference>
<dbReference type="SUPFAM" id="SSF53300">
    <property type="entry name" value="vWA-like"/>
    <property type="match status" value="1"/>
</dbReference>
<protein>
    <submittedName>
        <fullName evidence="4">VWA domain-containing protein</fullName>
    </submittedName>
</protein>
<evidence type="ECO:0000259" key="3">
    <source>
        <dbReference type="Pfam" id="PF05567"/>
    </source>
</evidence>
<accession>A0ABR9FH34</accession>
<dbReference type="Gene3D" id="3.40.50.410">
    <property type="entry name" value="von Willebrand factor, type A domain"/>
    <property type="match status" value="1"/>
</dbReference>
<keyword evidence="2" id="KW-0106">Calcium</keyword>
<proteinExistence type="predicted"/>
<evidence type="ECO:0000256" key="2">
    <source>
        <dbReference type="ARBA" id="ARBA00022837"/>
    </source>
</evidence>
<dbReference type="EMBL" id="RRZA01000003">
    <property type="protein sequence ID" value="MBE0456127.1"/>
    <property type="molecule type" value="Genomic_DNA"/>
</dbReference>
<gene>
    <name evidence="4" type="ORF">EI167_01420</name>
</gene>
<dbReference type="InterPro" id="IPR008707">
    <property type="entry name" value="B-propeller_PilY1"/>
</dbReference>
<name>A0ABR9FH34_9GAMM</name>